<reference evidence="2" key="1">
    <citation type="journal article" date="2014" name="Front. Microbiol.">
        <title>High frequency of phylogenetically diverse reductive dehalogenase-homologous genes in deep subseafloor sedimentary metagenomes.</title>
        <authorList>
            <person name="Kawai M."/>
            <person name="Futagami T."/>
            <person name="Toyoda A."/>
            <person name="Takaki Y."/>
            <person name="Nishi S."/>
            <person name="Hori S."/>
            <person name="Arai W."/>
            <person name="Tsubouchi T."/>
            <person name="Morono Y."/>
            <person name="Uchiyama I."/>
            <person name="Ito T."/>
            <person name="Fujiyama A."/>
            <person name="Inagaki F."/>
            <person name="Takami H."/>
        </authorList>
    </citation>
    <scope>NUCLEOTIDE SEQUENCE</scope>
    <source>
        <strain evidence="2">Expedition CK06-06</strain>
    </source>
</reference>
<dbReference type="Pfam" id="PF18062">
    <property type="entry name" value="RE_AspBHI_N"/>
    <property type="match status" value="1"/>
</dbReference>
<dbReference type="InterPro" id="IPR041409">
    <property type="entry name" value="RE_AspBHI_N"/>
</dbReference>
<feature type="non-terminal residue" evidence="2">
    <location>
        <position position="1"/>
    </location>
</feature>
<feature type="non-terminal residue" evidence="2">
    <location>
        <position position="245"/>
    </location>
</feature>
<feature type="domain" description="Restriction endonuclease AspBHI N-terminal" evidence="1">
    <location>
        <begin position="15"/>
        <end position="168"/>
    </location>
</feature>
<gene>
    <name evidence="2" type="ORF">S12H4_49900</name>
</gene>
<dbReference type="AlphaFoldDB" id="X1USX2"/>
<sequence>RRPAILISSSPHKIGSRETPWQDFFDSDNGHIRYYGDNKEPERDPSTALGNRALLEVYRTHNAPDYAARRNSIPLVFFERVSKGGRKKGFVKFQGFGIIERAELVTQYDRKKERTFTNYAFDFTVLSLQDDKEAFDWSWINDRRNPKLDLDRTLLSAPYSWKQWVKAGSGSLDRYRRRVSKLMTLTPEEQRGPLADASSREAQVLKEIYEFYIDRKRRCFEALAAVVAEQVIASSSSEYQFGWIT</sequence>
<dbReference type="Gene3D" id="2.30.280.20">
    <property type="match status" value="1"/>
</dbReference>
<dbReference type="EMBL" id="BARW01031359">
    <property type="protein sequence ID" value="GAJ02966.1"/>
    <property type="molecule type" value="Genomic_DNA"/>
</dbReference>
<organism evidence="2">
    <name type="scientific">marine sediment metagenome</name>
    <dbReference type="NCBI Taxonomy" id="412755"/>
    <lineage>
        <taxon>unclassified sequences</taxon>
        <taxon>metagenomes</taxon>
        <taxon>ecological metagenomes</taxon>
    </lineage>
</organism>
<protein>
    <recommendedName>
        <fullName evidence="1">Restriction endonuclease AspBHI N-terminal domain-containing protein</fullName>
    </recommendedName>
</protein>
<accession>X1USX2</accession>
<proteinExistence type="predicted"/>
<comment type="caution">
    <text evidence="2">The sequence shown here is derived from an EMBL/GenBank/DDBJ whole genome shotgun (WGS) entry which is preliminary data.</text>
</comment>
<evidence type="ECO:0000313" key="2">
    <source>
        <dbReference type="EMBL" id="GAJ02966.1"/>
    </source>
</evidence>
<name>X1USX2_9ZZZZ</name>
<evidence type="ECO:0000259" key="1">
    <source>
        <dbReference type="Pfam" id="PF18062"/>
    </source>
</evidence>